<proteinExistence type="predicted"/>
<organism evidence="4 5">
    <name type="scientific">Candidatus Magasanikbacteria bacterium RIFCSPHIGHO2_02_FULL_41_13</name>
    <dbReference type="NCBI Taxonomy" id="1798676"/>
    <lineage>
        <taxon>Bacteria</taxon>
        <taxon>Candidatus Magasanikiibacteriota</taxon>
    </lineage>
</organism>
<dbReference type="PANTHER" id="PTHR43877:SF1">
    <property type="entry name" value="ACETYLTRANSFERASE"/>
    <property type="match status" value="1"/>
</dbReference>
<dbReference type="InterPro" id="IPR016181">
    <property type="entry name" value="Acyl_CoA_acyltransferase"/>
</dbReference>
<evidence type="ECO:0000259" key="3">
    <source>
        <dbReference type="PROSITE" id="PS51186"/>
    </source>
</evidence>
<dbReference type="GO" id="GO:0016747">
    <property type="term" value="F:acyltransferase activity, transferring groups other than amino-acyl groups"/>
    <property type="evidence" value="ECO:0007669"/>
    <property type="project" value="InterPro"/>
</dbReference>
<name>A0A1F6M5R3_9BACT</name>
<dbReference type="AlphaFoldDB" id="A0A1F6M5R3"/>
<accession>A0A1F6M5R3</accession>
<evidence type="ECO:0000256" key="2">
    <source>
        <dbReference type="ARBA" id="ARBA00023315"/>
    </source>
</evidence>
<dbReference type="InterPro" id="IPR050832">
    <property type="entry name" value="Bact_Acetyltransf"/>
</dbReference>
<evidence type="ECO:0000256" key="1">
    <source>
        <dbReference type="ARBA" id="ARBA00022679"/>
    </source>
</evidence>
<sequence>MLKKNFDEKKASRITFTVEENEKIVGTAFLYVLYNETHTEPYGLFGDILVDEAYRGKGYGRELTQAVIEEAKAQNCYKLVATSREVRPEVHAMYERYGLKKYGFEFRMNLK</sequence>
<dbReference type="EMBL" id="MFPX01000009">
    <property type="protein sequence ID" value="OGH66997.1"/>
    <property type="molecule type" value="Genomic_DNA"/>
</dbReference>
<dbReference type="PANTHER" id="PTHR43877">
    <property type="entry name" value="AMINOALKYLPHOSPHONATE N-ACETYLTRANSFERASE-RELATED-RELATED"/>
    <property type="match status" value="1"/>
</dbReference>
<reference evidence="4 5" key="1">
    <citation type="journal article" date="2016" name="Nat. Commun.">
        <title>Thousands of microbial genomes shed light on interconnected biogeochemical processes in an aquifer system.</title>
        <authorList>
            <person name="Anantharaman K."/>
            <person name="Brown C.T."/>
            <person name="Hug L.A."/>
            <person name="Sharon I."/>
            <person name="Castelle C.J."/>
            <person name="Probst A.J."/>
            <person name="Thomas B.C."/>
            <person name="Singh A."/>
            <person name="Wilkins M.J."/>
            <person name="Karaoz U."/>
            <person name="Brodie E.L."/>
            <person name="Williams K.H."/>
            <person name="Hubbard S.S."/>
            <person name="Banfield J.F."/>
        </authorList>
    </citation>
    <scope>NUCLEOTIDE SEQUENCE [LARGE SCALE GENOMIC DNA]</scope>
</reference>
<dbReference type="STRING" id="1798676.A3B90_01985"/>
<dbReference type="Pfam" id="PF00583">
    <property type="entry name" value="Acetyltransf_1"/>
    <property type="match status" value="1"/>
</dbReference>
<dbReference type="Proteomes" id="UP000178742">
    <property type="component" value="Unassembled WGS sequence"/>
</dbReference>
<evidence type="ECO:0000313" key="4">
    <source>
        <dbReference type="EMBL" id="OGH66997.1"/>
    </source>
</evidence>
<evidence type="ECO:0000313" key="5">
    <source>
        <dbReference type="Proteomes" id="UP000178742"/>
    </source>
</evidence>
<dbReference type="InterPro" id="IPR000182">
    <property type="entry name" value="GNAT_dom"/>
</dbReference>
<dbReference type="CDD" id="cd04301">
    <property type="entry name" value="NAT_SF"/>
    <property type="match status" value="1"/>
</dbReference>
<dbReference type="PROSITE" id="PS51186">
    <property type="entry name" value="GNAT"/>
    <property type="match status" value="1"/>
</dbReference>
<keyword evidence="1" id="KW-0808">Transferase</keyword>
<protein>
    <recommendedName>
        <fullName evidence="3">N-acetyltransferase domain-containing protein</fullName>
    </recommendedName>
</protein>
<gene>
    <name evidence="4" type="ORF">A3B90_01985</name>
</gene>
<feature type="domain" description="N-acetyltransferase" evidence="3">
    <location>
        <begin position="1"/>
        <end position="111"/>
    </location>
</feature>
<dbReference type="Gene3D" id="3.40.630.30">
    <property type="match status" value="1"/>
</dbReference>
<keyword evidence="2" id="KW-0012">Acyltransferase</keyword>
<comment type="caution">
    <text evidence="4">The sequence shown here is derived from an EMBL/GenBank/DDBJ whole genome shotgun (WGS) entry which is preliminary data.</text>
</comment>
<dbReference type="SUPFAM" id="SSF55729">
    <property type="entry name" value="Acyl-CoA N-acyltransferases (Nat)"/>
    <property type="match status" value="1"/>
</dbReference>